<dbReference type="InterPro" id="IPR024079">
    <property type="entry name" value="MetalloPept_cat_dom_sf"/>
</dbReference>
<evidence type="ECO:0000256" key="3">
    <source>
        <dbReference type="ARBA" id="ARBA00023157"/>
    </source>
</evidence>
<feature type="signal peptide" evidence="6">
    <location>
        <begin position="1"/>
        <end position="20"/>
    </location>
</feature>
<feature type="domain" description="Ig-like" evidence="8">
    <location>
        <begin position="378"/>
        <end position="468"/>
    </location>
</feature>
<dbReference type="SMART" id="SM00408">
    <property type="entry name" value="IGc2"/>
    <property type="match status" value="4"/>
</dbReference>
<feature type="binding site" evidence="5">
    <location>
        <position position="173"/>
    </location>
    <ligand>
        <name>Zn(2+)</name>
        <dbReference type="ChEBI" id="CHEBI:29105"/>
        <note>catalytic</note>
    </ligand>
</feature>
<keyword evidence="2" id="KW-0677">Repeat</keyword>
<reference evidence="10" key="1">
    <citation type="submission" date="2017-05" db="UniProtKB">
        <authorList>
            <consortium name="EnsemblMetazoa"/>
        </authorList>
    </citation>
    <scope>IDENTIFICATION</scope>
</reference>
<evidence type="ECO:0000313" key="10">
    <source>
        <dbReference type="EnsemblMetazoa" id="Aqu2.1.27015_001"/>
    </source>
</evidence>
<keyword evidence="3" id="KW-1015">Disulfide bond</keyword>
<dbReference type="PROSITE" id="PS51864">
    <property type="entry name" value="ASTACIN"/>
    <property type="match status" value="1"/>
</dbReference>
<dbReference type="EnsemblMetazoa" id="Aqu2.1.27015_001">
    <property type="protein sequence ID" value="Aqu2.1.27015_001"/>
    <property type="gene ID" value="Aqu2.1.27015"/>
</dbReference>
<dbReference type="eggNOG" id="KOG3714">
    <property type="taxonomic scope" value="Eukaryota"/>
</dbReference>
<dbReference type="PROSITE" id="PS50835">
    <property type="entry name" value="IG_LIKE"/>
    <property type="match status" value="4"/>
</dbReference>
<keyword evidence="5 6" id="KW-0378">Hydrolase</keyword>
<feature type="active site" evidence="5">
    <location>
        <position position="170"/>
    </location>
</feature>
<keyword evidence="5 6" id="KW-0482">Metalloprotease</keyword>
<dbReference type="PRINTS" id="PR00480">
    <property type="entry name" value="ASTACIN"/>
</dbReference>
<evidence type="ECO:0000259" key="9">
    <source>
        <dbReference type="PROSITE" id="PS51864"/>
    </source>
</evidence>
<evidence type="ECO:0000256" key="5">
    <source>
        <dbReference type="PROSITE-ProRule" id="PRU01211"/>
    </source>
</evidence>
<organism evidence="10">
    <name type="scientific">Amphimedon queenslandica</name>
    <name type="common">Sponge</name>
    <dbReference type="NCBI Taxonomy" id="400682"/>
    <lineage>
        <taxon>Eukaryota</taxon>
        <taxon>Metazoa</taxon>
        <taxon>Porifera</taxon>
        <taxon>Demospongiae</taxon>
        <taxon>Heteroscleromorpha</taxon>
        <taxon>Haplosclerida</taxon>
        <taxon>Niphatidae</taxon>
        <taxon>Amphimedon</taxon>
    </lineage>
</organism>
<keyword evidence="1 6" id="KW-0732">Signal</keyword>
<keyword evidence="5 6" id="KW-0645">Protease</keyword>
<dbReference type="InterPro" id="IPR003599">
    <property type="entry name" value="Ig_sub"/>
</dbReference>
<feature type="domain" description="Ig-like" evidence="8">
    <location>
        <begin position="274"/>
        <end position="373"/>
    </location>
</feature>
<dbReference type="Gene3D" id="2.60.40.10">
    <property type="entry name" value="Immunoglobulins"/>
    <property type="match status" value="4"/>
</dbReference>
<dbReference type="GO" id="GO:0008270">
    <property type="term" value="F:zinc ion binding"/>
    <property type="evidence" value="ECO:0007669"/>
    <property type="project" value="UniProtKB-UniRule"/>
</dbReference>
<feature type="chain" id="PRO_5011809940" description="Metalloendopeptidase" evidence="6">
    <location>
        <begin position="21"/>
        <end position="712"/>
    </location>
</feature>
<dbReference type="InParanoid" id="A0A1X7UH87"/>
<dbReference type="InterPro" id="IPR001506">
    <property type="entry name" value="Peptidase_M12A"/>
</dbReference>
<comment type="cofactor">
    <cofactor evidence="5 6">
        <name>Zn(2+)</name>
        <dbReference type="ChEBI" id="CHEBI:29105"/>
    </cofactor>
    <text evidence="5 6">Binds 1 zinc ion per subunit.</text>
</comment>
<keyword evidence="5 6" id="KW-0479">Metal-binding</keyword>
<keyword evidence="5 6" id="KW-0862">Zinc</keyword>
<dbReference type="SMART" id="SM00409">
    <property type="entry name" value="IG"/>
    <property type="match status" value="4"/>
</dbReference>
<dbReference type="eggNOG" id="KOG4475">
    <property type="taxonomic scope" value="Eukaryota"/>
</dbReference>
<keyword evidence="7" id="KW-1133">Transmembrane helix</keyword>
<dbReference type="PANTHER" id="PTHR12231">
    <property type="entry name" value="CTX-RELATED TYPE I TRANSMEMBRANE PROTEIN"/>
    <property type="match status" value="1"/>
</dbReference>
<accession>A0A1X7UH87</accession>
<evidence type="ECO:0000259" key="8">
    <source>
        <dbReference type="PROSITE" id="PS50835"/>
    </source>
</evidence>
<dbReference type="FunFam" id="2.60.40.10:FF:000032">
    <property type="entry name" value="palladin isoform X1"/>
    <property type="match status" value="1"/>
</dbReference>
<evidence type="ECO:0000256" key="1">
    <source>
        <dbReference type="ARBA" id="ARBA00022729"/>
    </source>
</evidence>
<dbReference type="SUPFAM" id="SSF48726">
    <property type="entry name" value="Immunoglobulin"/>
    <property type="match status" value="4"/>
</dbReference>
<dbReference type="GO" id="GO:0004222">
    <property type="term" value="F:metalloendopeptidase activity"/>
    <property type="evidence" value="ECO:0007669"/>
    <property type="project" value="UniProtKB-UniRule"/>
</dbReference>
<sequence>MMHSLLPILVFAAVSAVTVAREYTLADAQGGEFPEPELDENGIPVGMALVGGDMLIEREKLPLYEAEGLSGLVNSEAWRNVRRWPRKIPVGIYLKNRRLQQFIVASINDINRRQRCVRFYLIRRPVRQKYIVFIEGHKNRCYTHLGPVRGKRHFIHLSSSCTSPRTPAHELFHALGRIHEQNRYDRDRYVQIYWNNIRHHMRSQYRRERHAKTLGLPYDYYSVMHYGVYSHSNGRGPAMRIRNRRVNPRRVGREAWLTNTDIAHIVRRYCAVAPTVSSEMSSYFVDESNSVTFQCTGTGAPEPAIHWFRNGSLINDTSRFIASQNETFNSSTMIYTVSGSLTLINASVADGRDDYWCNASNSDGSSSLMFSLTVYFGPRLVSRSSDVSVPRYGTASFTCTMSGNERPTINWTFYGRNLSNSTGFMPTSITMAHDNEYQVTSTLTLANVSPDSAYTYYCVGSNQLNTFSVGFNLEVEFAPFFLQDLSNTAVTPPTDAVFTCGARGGPLPTITWTKNNRAITLEEYLSGKYARQTGVTLPSTIYTALTIANTAPSDIADYSCIVSNALGSVNSTATLSVYVRPSILITDEAYTVREQSQVSFQCVGTGIPAPDITWYKSGNLIMASDSVTFSNSIYLNDSTLLYIVTSTFSIAQVAVSDSDTNYTCLASNPAGTDSAQFELNVIENPSSSGSSTLMMSIVAFIFCFFVAFLLPN</sequence>
<feature type="domain" description="Peptidase M12A" evidence="9">
    <location>
        <begin position="70"/>
        <end position="271"/>
    </location>
</feature>
<dbReference type="GO" id="GO:0006508">
    <property type="term" value="P:proteolysis"/>
    <property type="evidence" value="ECO:0007669"/>
    <property type="project" value="UniProtKB-KW"/>
</dbReference>
<proteinExistence type="predicted"/>
<dbReference type="Pfam" id="PF07679">
    <property type="entry name" value="I-set"/>
    <property type="match status" value="2"/>
</dbReference>
<feature type="domain" description="Ig-like" evidence="8">
    <location>
        <begin position="581"/>
        <end position="680"/>
    </location>
</feature>
<dbReference type="InterPro" id="IPR007110">
    <property type="entry name" value="Ig-like_dom"/>
</dbReference>
<protein>
    <recommendedName>
        <fullName evidence="6">Metalloendopeptidase</fullName>
        <ecNumber evidence="6">3.4.24.-</ecNumber>
    </recommendedName>
</protein>
<comment type="caution">
    <text evidence="5">Lacks conserved residue(s) required for the propagation of feature annotation.</text>
</comment>
<keyword evidence="7" id="KW-0812">Transmembrane</keyword>
<dbReference type="Gene3D" id="3.40.390.10">
    <property type="entry name" value="Collagenase (Catalytic Domain)"/>
    <property type="match status" value="1"/>
</dbReference>
<dbReference type="EC" id="3.4.24.-" evidence="6"/>
<evidence type="ECO:0000256" key="6">
    <source>
        <dbReference type="RuleBase" id="RU361183"/>
    </source>
</evidence>
<dbReference type="Pfam" id="PF01400">
    <property type="entry name" value="Astacin"/>
    <property type="match status" value="1"/>
</dbReference>
<keyword evidence="4" id="KW-0393">Immunoglobulin domain</keyword>
<evidence type="ECO:0000256" key="7">
    <source>
        <dbReference type="SAM" id="Phobius"/>
    </source>
</evidence>
<dbReference type="InterPro" id="IPR003598">
    <property type="entry name" value="Ig_sub2"/>
</dbReference>
<dbReference type="InterPro" id="IPR013098">
    <property type="entry name" value="Ig_I-set"/>
</dbReference>
<feature type="domain" description="Ig-like" evidence="8">
    <location>
        <begin position="479"/>
        <end position="576"/>
    </location>
</feature>
<dbReference type="InterPro" id="IPR013783">
    <property type="entry name" value="Ig-like_fold"/>
</dbReference>
<dbReference type="Pfam" id="PF13927">
    <property type="entry name" value="Ig_3"/>
    <property type="match status" value="2"/>
</dbReference>
<name>A0A1X7UH87_AMPQE</name>
<dbReference type="SMART" id="SM00235">
    <property type="entry name" value="ZnMc"/>
    <property type="match status" value="1"/>
</dbReference>
<dbReference type="SUPFAM" id="SSF55486">
    <property type="entry name" value="Metalloproteases ('zincins'), catalytic domain"/>
    <property type="match status" value="1"/>
</dbReference>
<feature type="transmembrane region" description="Helical" evidence="7">
    <location>
        <begin position="693"/>
        <end position="710"/>
    </location>
</feature>
<dbReference type="InterPro" id="IPR036179">
    <property type="entry name" value="Ig-like_dom_sf"/>
</dbReference>
<dbReference type="AlphaFoldDB" id="A0A1X7UH87"/>
<dbReference type="InterPro" id="IPR006026">
    <property type="entry name" value="Peptidase_Metallo"/>
</dbReference>
<dbReference type="OrthoDB" id="431034at2759"/>
<evidence type="ECO:0000256" key="2">
    <source>
        <dbReference type="ARBA" id="ARBA00022737"/>
    </source>
</evidence>
<feature type="binding site" evidence="5">
    <location>
        <position position="179"/>
    </location>
    <ligand>
        <name>Zn(2+)</name>
        <dbReference type="ChEBI" id="CHEBI:29105"/>
        <note>catalytic</note>
    </ligand>
</feature>
<dbReference type="PANTHER" id="PTHR12231:SF253">
    <property type="entry name" value="DPR-INTERACTING PROTEIN ETA, ISOFORM B-RELATED"/>
    <property type="match status" value="1"/>
</dbReference>
<dbReference type="InterPro" id="IPR051170">
    <property type="entry name" value="Neural/epithelial_adhesion"/>
</dbReference>
<evidence type="ECO:0000256" key="4">
    <source>
        <dbReference type="ARBA" id="ARBA00023319"/>
    </source>
</evidence>
<keyword evidence="7" id="KW-0472">Membrane</keyword>
<feature type="binding site" evidence="5">
    <location>
        <position position="169"/>
    </location>
    <ligand>
        <name>Zn(2+)</name>
        <dbReference type="ChEBI" id="CHEBI:29105"/>
        <note>catalytic</note>
    </ligand>
</feature>